<feature type="non-terminal residue" evidence="2">
    <location>
        <position position="1"/>
    </location>
</feature>
<name>A0ABX2T106_9BACL</name>
<sequence>GMSNGDGWNALFWNNHDQPRSNSRFGDVKKYPYESATMLAQTLHLLRGTPYIYQGEEIGMTNPSFDNIDDYVDIETHNAYKELL</sequence>
<feature type="domain" description="Glycosyl hydrolase family 13 catalytic" evidence="1">
    <location>
        <begin position="4"/>
        <end position="64"/>
    </location>
</feature>
<dbReference type="Gene3D" id="3.20.20.80">
    <property type="entry name" value="Glycosidases"/>
    <property type="match status" value="1"/>
</dbReference>
<evidence type="ECO:0000259" key="1">
    <source>
        <dbReference type="Pfam" id="PF00128"/>
    </source>
</evidence>
<proteinExistence type="predicted"/>
<accession>A0ABX2T106</accession>
<dbReference type="InterPro" id="IPR017853">
    <property type="entry name" value="GH"/>
</dbReference>
<organism evidence="2 3">
    <name type="scientific">Gemelliphila palaticanis</name>
    <dbReference type="NCBI Taxonomy" id="81950"/>
    <lineage>
        <taxon>Bacteria</taxon>
        <taxon>Bacillati</taxon>
        <taxon>Bacillota</taxon>
        <taxon>Bacilli</taxon>
        <taxon>Bacillales</taxon>
        <taxon>Gemellaceae</taxon>
        <taxon>Gemelliphila</taxon>
    </lineage>
</organism>
<dbReference type="SUPFAM" id="SSF51445">
    <property type="entry name" value="(Trans)glycosidases"/>
    <property type="match status" value="1"/>
</dbReference>
<reference evidence="2 3" key="1">
    <citation type="submission" date="2020-07" db="EMBL/GenBank/DDBJ databases">
        <title>MOT database genomes.</title>
        <authorList>
            <person name="Joseph S."/>
            <person name="Aduse-Opoku J."/>
            <person name="Hashim A."/>
            <person name="Wade W."/>
            <person name="Curtis M."/>
        </authorList>
    </citation>
    <scope>NUCLEOTIDE SEQUENCE [LARGE SCALE GENOMIC DNA]</scope>
    <source>
        <strain evidence="2 3">CIP 106318</strain>
    </source>
</reference>
<evidence type="ECO:0000313" key="3">
    <source>
        <dbReference type="Proteomes" id="UP000531840"/>
    </source>
</evidence>
<keyword evidence="3" id="KW-1185">Reference proteome</keyword>
<dbReference type="EMBL" id="JACBYF010000220">
    <property type="protein sequence ID" value="NYS48321.1"/>
    <property type="molecule type" value="Genomic_DNA"/>
</dbReference>
<feature type="non-terminal residue" evidence="2">
    <location>
        <position position="84"/>
    </location>
</feature>
<dbReference type="PANTHER" id="PTHR10357">
    <property type="entry name" value="ALPHA-AMYLASE FAMILY MEMBER"/>
    <property type="match status" value="1"/>
</dbReference>
<dbReference type="PANTHER" id="PTHR10357:SF217">
    <property type="entry name" value="TREHALOSE-6-PHOSPHATE HYDROLASE"/>
    <property type="match status" value="1"/>
</dbReference>
<protein>
    <submittedName>
        <fullName evidence="2">Alpha,alpha-phosphotrehalase</fullName>
    </submittedName>
</protein>
<dbReference type="RefSeq" id="WP_244956294.1">
    <property type="nucleotide sequence ID" value="NZ_JACBYF010000220.1"/>
</dbReference>
<evidence type="ECO:0000313" key="2">
    <source>
        <dbReference type="EMBL" id="NYS48321.1"/>
    </source>
</evidence>
<gene>
    <name evidence="2" type="ORF">HZY85_09120</name>
</gene>
<dbReference type="Pfam" id="PF00128">
    <property type="entry name" value="Alpha-amylase"/>
    <property type="match status" value="1"/>
</dbReference>
<comment type="caution">
    <text evidence="2">The sequence shown here is derived from an EMBL/GenBank/DDBJ whole genome shotgun (WGS) entry which is preliminary data.</text>
</comment>
<dbReference type="Proteomes" id="UP000531840">
    <property type="component" value="Unassembled WGS sequence"/>
</dbReference>
<dbReference type="InterPro" id="IPR006047">
    <property type="entry name" value="GH13_cat_dom"/>
</dbReference>